<feature type="domain" description="Beta-ketoacyl-[acyl-carrier-protein] synthase III C-terminal" evidence="3">
    <location>
        <begin position="292"/>
        <end position="381"/>
    </location>
</feature>
<dbReference type="AlphaFoldDB" id="A0AA37T4M5"/>
<dbReference type="InterPro" id="IPR013751">
    <property type="entry name" value="ACP_syn_III_N"/>
</dbReference>
<dbReference type="Pfam" id="PF08541">
    <property type="entry name" value="ACP_syn_III_C"/>
    <property type="match status" value="1"/>
</dbReference>
<dbReference type="InterPro" id="IPR016039">
    <property type="entry name" value="Thiolase-like"/>
</dbReference>
<gene>
    <name evidence="5" type="ORF">GCM10007877_07920</name>
</gene>
<dbReference type="RefSeq" id="WP_232592734.1">
    <property type="nucleotide sequence ID" value="NZ_BSPD01000021.1"/>
</dbReference>
<dbReference type="GO" id="GO:0004315">
    <property type="term" value="F:3-oxoacyl-[acyl-carrier-protein] synthase activity"/>
    <property type="evidence" value="ECO:0007669"/>
    <property type="project" value="InterPro"/>
</dbReference>
<accession>A0AA37T4M5</accession>
<dbReference type="Proteomes" id="UP001156870">
    <property type="component" value="Unassembled WGS sequence"/>
</dbReference>
<evidence type="ECO:0000256" key="2">
    <source>
        <dbReference type="ARBA" id="ARBA00023315"/>
    </source>
</evidence>
<dbReference type="PANTHER" id="PTHR34069:SF2">
    <property type="entry name" value="BETA-KETOACYL-[ACYL-CARRIER-PROTEIN] SYNTHASE III"/>
    <property type="match status" value="1"/>
</dbReference>
<dbReference type="InterPro" id="IPR013747">
    <property type="entry name" value="ACP_syn_III_C"/>
</dbReference>
<dbReference type="Pfam" id="PF08545">
    <property type="entry name" value="ACP_syn_III"/>
    <property type="match status" value="1"/>
</dbReference>
<dbReference type="PANTHER" id="PTHR34069">
    <property type="entry name" value="3-OXOACYL-[ACYL-CARRIER-PROTEIN] SYNTHASE 3"/>
    <property type="match status" value="1"/>
</dbReference>
<reference evidence="5 6" key="1">
    <citation type="journal article" date="2014" name="Int. J. Syst. Evol. Microbiol.">
        <title>Complete genome sequence of Corynebacterium casei LMG S-19264T (=DSM 44701T), isolated from a smear-ripened cheese.</title>
        <authorList>
            <consortium name="US DOE Joint Genome Institute (JGI-PGF)"/>
            <person name="Walter F."/>
            <person name="Albersmeier A."/>
            <person name="Kalinowski J."/>
            <person name="Ruckert C."/>
        </authorList>
    </citation>
    <scope>NUCLEOTIDE SEQUENCE [LARGE SCALE GENOMIC DNA]</scope>
    <source>
        <strain evidence="5 6">NBRC 110095</strain>
    </source>
</reference>
<sequence length="383" mass="41612">MTDMTTSKPSTSGIVLSGSGLWTPPESISNEELVEAYNAYAEKYNQENAEAIEAGELNAKPFSSAEFIEKASGIKSRFVYRKEGILDTDRMRPYIPPRNDDEISVQAEIAINAARIALKNANKQASDIDAVIVSCAYTQRSYPAIAIEVQHALGINGFGFDMLVACSAATFGLHRAYEMVAAGTAKSVLVINPELTSPQVNFCDRDSHFIFGDVSVATVIERADCCQSEHSYDILGIKAATVYSNNIRSNFGYTSRASDTDPYAADALFHQNGRKVFKEVCPMAAEHISDHLSAHGLTANDLRRWWLHQANINMNLLISKRLLGQDATADEAPIVLDQYANTASAGSLIAFNLHHEDLVAGDTGVICSFGAGYSIGSLIVQKR</sequence>
<organism evidence="5 6">
    <name type="scientific">Marinibactrum halimedae</name>
    <dbReference type="NCBI Taxonomy" id="1444977"/>
    <lineage>
        <taxon>Bacteria</taxon>
        <taxon>Pseudomonadati</taxon>
        <taxon>Pseudomonadota</taxon>
        <taxon>Gammaproteobacteria</taxon>
        <taxon>Cellvibrionales</taxon>
        <taxon>Cellvibrionaceae</taxon>
        <taxon>Marinibactrum</taxon>
    </lineage>
</organism>
<name>A0AA37T4M5_9GAMM</name>
<dbReference type="SUPFAM" id="SSF53901">
    <property type="entry name" value="Thiolase-like"/>
    <property type="match status" value="1"/>
</dbReference>
<dbReference type="Gene3D" id="3.40.47.10">
    <property type="match status" value="2"/>
</dbReference>
<proteinExistence type="predicted"/>
<evidence type="ECO:0000313" key="5">
    <source>
        <dbReference type="EMBL" id="GLS25078.1"/>
    </source>
</evidence>
<evidence type="ECO:0000259" key="3">
    <source>
        <dbReference type="Pfam" id="PF08541"/>
    </source>
</evidence>
<dbReference type="GO" id="GO:0006633">
    <property type="term" value="P:fatty acid biosynthetic process"/>
    <property type="evidence" value="ECO:0007669"/>
    <property type="project" value="InterPro"/>
</dbReference>
<comment type="caution">
    <text evidence="5">The sequence shown here is derived from an EMBL/GenBank/DDBJ whole genome shotgun (WGS) entry which is preliminary data.</text>
</comment>
<protein>
    <submittedName>
        <fullName evidence="5">Beta-ketoacyl-ACP synthase III</fullName>
    </submittedName>
</protein>
<keyword evidence="2" id="KW-0012">Acyltransferase</keyword>
<evidence type="ECO:0000313" key="6">
    <source>
        <dbReference type="Proteomes" id="UP001156870"/>
    </source>
</evidence>
<dbReference type="CDD" id="cd00830">
    <property type="entry name" value="KAS_III"/>
    <property type="match status" value="1"/>
</dbReference>
<feature type="domain" description="Beta-ketoacyl-[acyl-carrier-protein] synthase III N-terminal" evidence="4">
    <location>
        <begin position="160"/>
        <end position="228"/>
    </location>
</feature>
<keyword evidence="6" id="KW-1185">Reference proteome</keyword>
<dbReference type="GO" id="GO:0044550">
    <property type="term" value="P:secondary metabolite biosynthetic process"/>
    <property type="evidence" value="ECO:0007669"/>
    <property type="project" value="TreeGrafter"/>
</dbReference>
<dbReference type="NCBIfam" id="NF005703">
    <property type="entry name" value="PRK07515.1"/>
    <property type="match status" value="1"/>
</dbReference>
<dbReference type="EMBL" id="BSPD01000021">
    <property type="protein sequence ID" value="GLS25078.1"/>
    <property type="molecule type" value="Genomic_DNA"/>
</dbReference>
<evidence type="ECO:0000256" key="1">
    <source>
        <dbReference type="ARBA" id="ARBA00022679"/>
    </source>
</evidence>
<evidence type="ECO:0000259" key="4">
    <source>
        <dbReference type="Pfam" id="PF08545"/>
    </source>
</evidence>
<keyword evidence="1" id="KW-0808">Transferase</keyword>